<evidence type="ECO:0000313" key="3">
    <source>
        <dbReference type="Proteomes" id="UP000000212"/>
    </source>
</evidence>
<keyword evidence="1" id="KW-0472">Membrane</keyword>
<proteinExistence type="predicted"/>
<dbReference type="RefSeq" id="WP_015076555.1">
    <property type="nucleotide sequence ID" value="NC_019425.2"/>
</dbReference>
<keyword evidence="1" id="KW-1133">Transmembrane helix</keyword>
<dbReference type="HOGENOM" id="CLU_3150801_0_0_9"/>
<feature type="transmembrane region" description="Helical" evidence="1">
    <location>
        <begin position="24"/>
        <end position="47"/>
    </location>
</feature>
<dbReference type="EMBL" id="HE999757">
    <property type="protein sequence ID" value="CCO11325.2"/>
    <property type="molecule type" value="Genomic_DNA"/>
</dbReference>
<organism evidence="2 3">
    <name type="scientific">Carnobacterium maltaromaticum LMA28</name>
    <dbReference type="NCBI Taxonomy" id="1234679"/>
    <lineage>
        <taxon>Bacteria</taxon>
        <taxon>Bacillati</taxon>
        <taxon>Bacillota</taxon>
        <taxon>Bacilli</taxon>
        <taxon>Lactobacillales</taxon>
        <taxon>Carnobacteriaceae</taxon>
        <taxon>Carnobacterium</taxon>
    </lineage>
</organism>
<protein>
    <submittedName>
        <fullName evidence="2">Uncharacterized protein</fullName>
    </submittedName>
</protein>
<name>K8E4E9_CARML</name>
<reference evidence="3" key="1">
    <citation type="journal article" date="2013" name="Genome Announc.">
        <title>Complete Chromosome Sequence of Carnobacterium maltaromaticum LMA 28.</title>
        <authorList>
            <person name="Cailliez-Grimal C."/>
            <person name="Chaillou S."/>
            <person name="Anba-Mondoloni J."/>
            <person name="Loux V."/>
            <person name="Afzal M.I."/>
            <person name="Rahman A."/>
            <person name="Kergourlay G."/>
            <person name="Champomier-Verges M.C."/>
            <person name="Zagorec M."/>
            <person name="Dalgaard P."/>
            <person name="Leisner J.J."/>
            <person name="Prevost H."/>
            <person name="Revol-Junelles A.M."/>
            <person name="Borges F."/>
        </authorList>
    </citation>
    <scope>NUCLEOTIDE SEQUENCE</scope>
    <source>
        <strain evidence="3">LMA28</strain>
    </source>
</reference>
<keyword evidence="3" id="KW-1185">Reference proteome</keyword>
<accession>K8E4E9</accession>
<evidence type="ECO:0000256" key="1">
    <source>
        <dbReference type="SAM" id="Phobius"/>
    </source>
</evidence>
<dbReference type="AlphaFoldDB" id="K8E4E9"/>
<keyword evidence="1" id="KW-0812">Transmembrane</keyword>
<dbReference type="STRING" id="1234679.BN424_1884"/>
<dbReference type="Proteomes" id="UP000000212">
    <property type="component" value="Chromosome"/>
</dbReference>
<gene>
    <name evidence="2" type="ORF">BN424_1884</name>
</gene>
<dbReference type="KEGG" id="cml:BN424_1884"/>
<sequence>MEEKVKNLRIKIDDYFGTDDKETAIWFFYGLGFPIACGAIVFIVSVVI</sequence>
<evidence type="ECO:0000313" key="2">
    <source>
        <dbReference type="EMBL" id="CCO11325.2"/>
    </source>
</evidence>